<evidence type="ECO:0000256" key="6">
    <source>
        <dbReference type="ARBA" id="ARBA00023136"/>
    </source>
</evidence>
<feature type="compositionally biased region" description="Polar residues" evidence="9">
    <location>
        <begin position="72"/>
        <end position="97"/>
    </location>
</feature>
<keyword evidence="2 8" id="KW-0813">Transport</keyword>
<dbReference type="InterPro" id="IPR018107">
    <property type="entry name" value="Na-dicarboxylate_symporter_CS"/>
</dbReference>
<feature type="transmembrane region" description="Helical" evidence="8">
    <location>
        <begin position="387"/>
        <end position="408"/>
    </location>
</feature>
<feature type="transmembrane region" description="Helical" evidence="8">
    <location>
        <begin position="197"/>
        <end position="218"/>
    </location>
</feature>
<comment type="similarity">
    <text evidence="8">Belongs to the dicarboxylate/amino acid:cation symporter (DAACS) (TC 2.A.23) family.</text>
</comment>
<accession>A0AAW1PBZ9</accession>
<gene>
    <name evidence="10" type="ORF">WJX72_002273</name>
</gene>
<dbReference type="Gene3D" id="1.10.3860.10">
    <property type="entry name" value="Sodium:dicarboxylate symporter"/>
    <property type="match status" value="1"/>
</dbReference>
<dbReference type="GO" id="GO:0015501">
    <property type="term" value="F:glutamate:sodium symporter activity"/>
    <property type="evidence" value="ECO:0007669"/>
    <property type="project" value="TreeGrafter"/>
</dbReference>
<feature type="compositionally biased region" description="Polar residues" evidence="9">
    <location>
        <begin position="1"/>
        <end position="16"/>
    </location>
</feature>
<feature type="transmembrane region" description="Helical" evidence="8">
    <location>
        <begin position="461"/>
        <end position="488"/>
    </location>
</feature>
<dbReference type="PRINTS" id="PR00173">
    <property type="entry name" value="EDTRNSPORT"/>
</dbReference>
<organism evidence="10 11">
    <name type="scientific">[Myrmecia] bisecta</name>
    <dbReference type="NCBI Taxonomy" id="41462"/>
    <lineage>
        <taxon>Eukaryota</taxon>
        <taxon>Viridiplantae</taxon>
        <taxon>Chlorophyta</taxon>
        <taxon>core chlorophytes</taxon>
        <taxon>Trebouxiophyceae</taxon>
        <taxon>Trebouxiales</taxon>
        <taxon>Trebouxiaceae</taxon>
        <taxon>Myrmecia</taxon>
    </lineage>
</organism>
<keyword evidence="5 8" id="KW-1133">Transmembrane helix</keyword>
<feature type="transmembrane region" description="Helical" evidence="8">
    <location>
        <begin position="121"/>
        <end position="142"/>
    </location>
</feature>
<feature type="region of interest" description="Disordered" evidence="9">
    <location>
        <begin position="1"/>
        <end position="97"/>
    </location>
</feature>
<dbReference type="InterPro" id="IPR036458">
    <property type="entry name" value="Na:dicarbo_symporter_sf"/>
</dbReference>
<dbReference type="GO" id="GO:0005886">
    <property type="term" value="C:plasma membrane"/>
    <property type="evidence" value="ECO:0007669"/>
    <property type="project" value="TreeGrafter"/>
</dbReference>
<dbReference type="GO" id="GO:0005313">
    <property type="term" value="F:L-glutamate transmembrane transporter activity"/>
    <property type="evidence" value="ECO:0007669"/>
    <property type="project" value="TreeGrafter"/>
</dbReference>
<evidence type="ECO:0000313" key="11">
    <source>
        <dbReference type="Proteomes" id="UP001489004"/>
    </source>
</evidence>
<keyword evidence="11" id="KW-1185">Reference proteome</keyword>
<feature type="transmembrane region" description="Helical" evidence="8">
    <location>
        <begin position="162"/>
        <end position="185"/>
    </location>
</feature>
<keyword evidence="7" id="KW-0325">Glycoprotein</keyword>
<dbReference type="EMBL" id="JALJOR010000014">
    <property type="protein sequence ID" value="KAK9806122.1"/>
    <property type="molecule type" value="Genomic_DNA"/>
</dbReference>
<evidence type="ECO:0000256" key="4">
    <source>
        <dbReference type="ARBA" id="ARBA00022847"/>
    </source>
</evidence>
<dbReference type="InterPro" id="IPR001991">
    <property type="entry name" value="Na-dicarboxylate_symporter"/>
</dbReference>
<dbReference type="PANTHER" id="PTHR11958">
    <property type="entry name" value="SODIUM/DICARBOXYLATE SYMPORTER-RELATED"/>
    <property type="match status" value="1"/>
</dbReference>
<keyword evidence="3 8" id="KW-0812">Transmembrane</keyword>
<protein>
    <recommendedName>
        <fullName evidence="8">Amino acid transporter</fullName>
    </recommendedName>
</protein>
<feature type="transmembrane region" description="Helical" evidence="8">
    <location>
        <begin position="316"/>
        <end position="336"/>
    </location>
</feature>
<dbReference type="GO" id="GO:0015175">
    <property type="term" value="F:neutral L-amino acid transmembrane transporter activity"/>
    <property type="evidence" value="ECO:0007669"/>
    <property type="project" value="TreeGrafter"/>
</dbReference>
<dbReference type="Pfam" id="PF00375">
    <property type="entry name" value="SDF"/>
    <property type="match status" value="1"/>
</dbReference>
<comment type="caution">
    <text evidence="10">The sequence shown here is derived from an EMBL/GenBank/DDBJ whole genome shotgun (WGS) entry which is preliminary data.</text>
</comment>
<comment type="subcellular location">
    <subcellularLocation>
        <location evidence="1 8">Membrane</location>
        <topology evidence="1 8">Multi-pass membrane protein</topology>
    </subcellularLocation>
</comment>
<evidence type="ECO:0000256" key="2">
    <source>
        <dbReference type="ARBA" id="ARBA00022448"/>
    </source>
</evidence>
<evidence type="ECO:0000256" key="5">
    <source>
        <dbReference type="ARBA" id="ARBA00022989"/>
    </source>
</evidence>
<dbReference type="PANTHER" id="PTHR11958:SF63">
    <property type="entry name" value="AMINO ACID TRANSPORTER"/>
    <property type="match status" value="1"/>
</dbReference>
<proteinExistence type="inferred from homology"/>
<evidence type="ECO:0000256" key="9">
    <source>
        <dbReference type="SAM" id="MobiDB-lite"/>
    </source>
</evidence>
<evidence type="ECO:0000256" key="8">
    <source>
        <dbReference type="RuleBase" id="RU361216"/>
    </source>
</evidence>
<evidence type="ECO:0000256" key="7">
    <source>
        <dbReference type="ARBA" id="ARBA00023180"/>
    </source>
</evidence>
<feature type="compositionally biased region" description="Polar residues" evidence="9">
    <location>
        <begin position="37"/>
        <end position="57"/>
    </location>
</feature>
<dbReference type="PROSITE" id="PS00713">
    <property type="entry name" value="NA_DICARBOXYL_SYMP_1"/>
    <property type="match status" value="1"/>
</dbReference>
<dbReference type="SUPFAM" id="SSF118215">
    <property type="entry name" value="Proton glutamate symport protein"/>
    <property type="match status" value="1"/>
</dbReference>
<feature type="transmembrane region" description="Helical" evidence="8">
    <location>
        <begin position="348"/>
        <end position="375"/>
    </location>
</feature>
<evidence type="ECO:0000256" key="3">
    <source>
        <dbReference type="ARBA" id="ARBA00022692"/>
    </source>
</evidence>
<dbReference type="AlphaFoldDB" id="A0AAW1PBZ9"/>
<evidence type="ECO:0000256" key="1">
    <source>
        <dbReference type="ARBA" id="ARBA00004141"/>
    </source>
</evidence>
<keyword evidence="4 8" id="KW-0769">Symport</keyword>
<evidence type="ECO:0000313" key="10">
    <source>
        <dbReference type="EMBL" id="KAK9806122.1"/>
    </source>
</evidence>
<sequence length="553" mass="57310">MAPQQDTLQGLDSSPRTPVFSELSLADSPGAYPPLQPYSQSSTARPAAEQHSSAQQSTDEEASKRLLDVESSGKQAASGNPSSSWQGDSADQEIASSSQRENAAAASCLCNLRGWAKDEPLLAATIAGVIAGIVLGMLVRLAEPSLATIDLIGFPGELMLRLLKLLVLPLVSGSMVAGVCALRGSSGNMAHVARTTLLYYTATTVTAVILGIVLVNLFCPGRGSPFGGSNVEDCHAGAAKETSAIPQGQQPFPLQALLEVARNMFPDNIARAAVDMNILGIITVSLLFGWCLSMLGPEADSWIRGVDVFNKVISKMVTAVLWVSPVGIASLIAASICRACNLGHTLAALGLWVTTVLVGLAIFGGLVLPGVLFAVTRQSPLRALKGFSQAIVMAFGTGSSSAALPVAMDCALKMGCDDAVVKFVLPLGTTVNMNGTALYEATTVIFIAQAHGVSLGLAQTVVVACTATLAAVGAAAIPSAGLVTMLMVMQAVSLDQFASDLAVILAVDWLLDRCRTAVNLTGDVFGCLLVDHVSKHRSGEATSDAQYTQLELT</sequence>
<keyword evidence="6 8" id="KW-0472">Membrane</keyword>
<dbReference type="Proteomes" id="UP001489004">
    <property type="component" value="Unassembled WGS sequence"/>
</dbReference>
<feature type="transmembrane region" description="Helical" evidence="8">
    <location>
        <begin position="276"/>
        <end position="295"/>
    </location>
</feature>
<reference evidence="10 11" key="1">
    <citation type="journal article" date="2024" name="Nat. Commun.">
        <title>Phylogenomics reveals the evolutionary origins of lichenization in chlorophyte algae.</title>
        <authorList>
            <person name="Puginier C."/>
            <person name="Libourel C."/>
            <person name="Otte J."/>
            <person name="Skaloud P."/>
            <person name="Haon M."/>
            <person name="Grisel S."/>
            <person name="Petersen M."/>
            <person name="Berrin J.G."/>
            <person name="Delaux P.M."/>
            <person name="Dal Grande F."/>
            <person name="Keller J."/>
        </authorList>
    </citation>
    <scope>NUCLEOTIDE SEQUENCE [LARGE SCALE GENOMIC DNA]</scope>
    <source>
        <strain evidence="10 11">SAG 2043</strain>
    </source>
</reference>
<dbReference type="InterPro" id="IPR050746">
    <property type="entry name" value="DAACS"/>
</dbReference>
<name>A0AAW1PBZ9_9CHLO</name>